<evidence type="ECO:0000313" key="2">
    <source>
        <dbReference type="EMBL" id="WXG70508.1"/>
    </source>
</evidence>
<evidence type="ECO:0000313" key="3">
    <source>
        <dbReference type="Proteomes" id="UP001432000"/>
    </source>
</evidence>
<dbReference type="Proteomes" id="UP001432000">
    <property type="component" value="Chromosome"/>
</dbReference>
<evidence type="ECO:0000259" key="1">
    <source>
        <dbReference type="Pfam" id="PF13577"/>
    </source>
</evidence>
<dbReference type="InterPro" id="IPR032710">
    <property type="entry name" value="NTF2-like_dom_sf"/>
</dbReference>
<sequence length="156" mass="17453">MTSVESPVKVELAVRQHLVDLTVRMAWYLDHQQWDLMPTLFTPEVSLDYTSLNGGEVTAVSRDVMIGKWRENRTPLDATQHLLSNHLVTFTGDESAHGTAMFQATHRKANDQGGPLWTLGGEYHYTFSAGGGTWLIGGLAMNILWADGNRNIRDLR</sequence>
<dbReference type="InterPro" id="IPR037401">
    <property type="entry name" value="SnoaL-like"/>
</dbReference>
<organism evidence="2 3">
    <name type="scientific">Rhodococcus sovatensis</name>
    <dbReference type="NCBI Taxonomy" id="1805840"/>
    <lineage>
        <taxon>Bacteria</taxon>
        <taxon>Bacillati</taxon>
        <taxon>Actinomycetota</taxon>
        <taxon>Actinomycetes</taxon>
        <taxon>Mycobacteriales</taxon>
        <taxon>Nocardiaceae</taxon>
        <taxon>Rhodococcus</taxon>
    </lineage>
</organism>
<dbReference type="SUPFAM" id="SSF54427">
    <property type="entry name" value="NTF2-like"/>
    <property type="match status" value="1"/>
</dbReference>
<dbReference type="RefSeq" id="WP_338891962.1">
    <property type="nucleotide sequence ID" value="NZ_CP147846.1"/>
</dbReference>
<dbReference type="Pfam" id="PF13577">
    <property type="entry name" value="SnoaL_4"/>
    <property type="match status" value="1"/>
</dbReference>
<dbReference type="Gene3D" id="3.10.450.50">
    <property type="match status" value="1"/>
</dbReference>
<dbReference type="EMBL" id="CP147846">
    <property type="protein sequence ID" value="WXG70508.1"/>
    <property type="molecule type" value="Genomic_DNA"/>
</dbReference>
<reference evidence="2 3" key="1">
    <citation type="submission" date="2024-03" db="EMBL/GenBank/DDBJ databases">
        <title>Natural products discovery in diverse microorganisms through a two-stage MS feature dereplication strategy.</title>
        <authorList>
            <person name="Zhang R."/>
        </authorList>
    </citation>
    <scope>NUCLEOTIDE SEQUENCE [LARGE SCALE GENOMIC DNA]</scope>
    <source>
        <strain evidence="2 3">18930</strain>
    </source>
</reference>
<name>A0ABZ2PTF6_9NOCA</name>
<feature type="domain" description="SnoaL-like" evidence="1">
    <location>
        <begin position="11"/>
        <end position="136"/>
    </location>
</feature>
<gene>
    <name evidence="2" type="ORF">WDS16_08445</name>
</gene>
<proteinExistence type="predicted"/>
<protein>
    <submittedName>
        <fullName evidence="2">Nuclear transport factor 2 family protein</fullName>
    </submittedName>
</protein>
<accession>A0ABZ2PTF6</accession>
<keyword evidence="3" id="KW-1185">Reference proteome</keyword>